<dbReference type="InterPro" id="IPR000792">
    <property type="entry name" value="Tscrpt_reg_LuxR_C"/>
</dbReference>
<dbReference type="SUPFAM" id="SSF46894">
    <property type="entry name" value="C-terminal effector domain of the bipartite response regulators"/>
    <property type="match status" value="1"/>
</dbReference>
<feature type="modified residue" description="4-aspartylphosphate" evidence="4">
    <location>
        <position position="54"/>
    </location>
</feature>
<dbReference type="GO" id="GO:0003677">
    <property type="term" value="F:DNA binding"/>
    <property type="evidence" value="ECO:0007669"/>
    <property type="project" value="UniProtKB-KW"/>
</dbReference>
<dbReference type="InterPro" id="IPR011006">
    <property type="entry name" value="CheY-like_superfamily"/>
</dbReference>
<dbReference type="AlphaFoldDB" id="A0A557RFJ8"/>
<reference evidence="7 8" key="1">
    <citation type="submission" date="2019-07" db="EMBL/GenBank/DDBJ databases">
        <title>Reclasification of Spiribacter aquaticus.</title>
        <authorList>
            <person name="Leon M.J."/>
            <person name="Sanchez-Porro C."/>
            <person name="Ventosa A."/>
        </authorList>
    </citation>
    <scope>NUCLEOTIDE SEQUENCE [LARGE SCALE GENOMIC DNA]</scope>
    <source>
        <strain evidence="7 8">SP30</strain>
    </source>
</reference>
<sequence length="224" mass="24284">MKRALVIDPDGDEQQRVQNILCRLWPEIDLIAVSDIKSAHGQLGRSMPGLLITDFYLPDGSGLELIEQMRMLYPDSPRVLLTRHDDEAHLRAALRQGIDGYILKDQGNDGIQALFAAIGKGDPGLSPEITRLALRQFEAPLTEPGSGTGSEPADSEAAGLTQREIEVLALLSQGLDRHRVGEALVIRPSTVAGHIKSIYLKLNVSTRAEATLAAVKLGLVDLEP</sequence>
<dbReference type="EMBL" id="VMKP01000004">
    <property type="protein sequence ID" value="TVO63923.1"/>
    <property type="molecule type" value="Genomic_DNA"/>
</dbReference>
<keyword evidence="4" id="KW-0597">Phosphoprotein</keyword>
<name>A0A557RFJ8_9GAMM</name>
<dbReference type="InterPro" id="IPR039420">
    <property type="entry name" value="WalR-like"/>
</dbReference>
<feature type="domain" description="Response regulatory" evidence="6">
    <location>
        <begin position="3"/>
        <end position="119"/>
    </location>
</feature>
<dbReference type="GO" id="GO:0000160">
    <property type="term" value="P:phosphorelay signal transduction system"/>
    <property type="evidence" value="ECO:0007669"/>
    <property type="project" value="InterPro"/>
</dbReference>
<evidence type="ECO:0000256" key="1">
    <source>
        <dbReference type="ARBA" id="ARBA00023015"/>
    </source>
</evidence>
<organism evidence="7 8">
    <name type="scientific">Spiribacter aquaticus</name>
    <dbReference type="NCBI Taxonomy" id="1935996"/>
    <lineage>
        <taxon>Bacteria</taxon>
        <taxon>Pseudomonadati</taxon>
        <taxon>Pseudomonadota</taxon>
        <taxon>Gammaproteobacteria</taxon>
        <taxon>Chromatiales</taxon>
        <taxon>Ectothiorhodospiraceae</taxon>
        <taxon>Spiribacter</taxon>
    </lineage>
</organism>
<dbReference type="CDD" id="cd00156">
    <property type="entry name" value="REC"/>
    <property type="match status" value="1"/>
</dbReference>
<dbReference type="PANTHER" id="PTHR43214:SF41">
    <property type="entry name" value="NITRATE_NITRITE RESPONSE REGULATOR PROTEIN NARP"/>
    <property type="match status" value="1"/>
</dbReference>
<keyword evidence="8" id="KW-1185">Reference proteome</keyword>
<evidence type="ECO:0000259" key="6">
    <source>
        <dbReference type="PROSITE" id="PS50110"/>
    </source>
</evidence>
<dbReference type="InterPro" id="IPR036388">
    <property type="entry name" value="WH-like_DNA-bd_sf"/>
</dbReference>
<dbReference type="CDD" id="cd06170">
    <property type="entry name" value="LuxR_C_like"/>
    <property type="match status" value="1"/>
</dbReference>
<dbReference type="Gene3D" id="1.10.10.10">
    <property type="entry name" value="Winged helix-like DNA-binding domain superfamily/Winged helix DNA-binding domain"/>
    <property type="match status" value="1"/>
</dbReference>
<dbReference type="Pfam" id="PF00072">
    <property type="entry name" value="Response_reg"/>
    <property type="match status" value="1"/>
</dbReference>
<evidence type="ECO:0000256" key="3">
    <source>
        <dbReference type="ARBA" id="ARBA00023163"/>
    </source>
</evidence>
<dbReference type="Proteomes" id="UP000316688">
    <property type="component" value="Unassembled WGS sequence"/>
</dbReference>
<evidence type="ECO:0000259" key="5">
    <source>
        <dbReference type="PROSITE" id="PS50043"/>
    </source>
</evidence>
<dbReference type="Pfam" id="PF00196">
    <property type="entry name" value="GerE"/>
    <property type="match status" value="1"/>
</dbReference>
<dbReference type="PROSITE" id="PS50043">
    <property type="entry name" value="HTH_LUXR_2"/>
    <property type="match status" value="1"/>
</dbReference>
<comment type="caution">
    <text evidence="7">The sequence shown here is derived from an EMBL/GenBank/DDBJ whole genome shotgun (WGS) entry which is preliminary data.</text>
</comment>
<evidence type="ECO:0000313" key="7">
    <source>
        <dbReference type="EMBL" id="TVO63923.1"/>
    </source>
</evidence>
<dbReference type="Gene3D" id="3.40.50.2300">
    <property type="match status" value="1"/>
</dbReference>
<accession>A0A557RFJ8</accession>
<protein>
    <submittedName>
        <fullName evidence="7">Response regulator transcription factor</fullName>
    </submittedName>
</protein>
<dbReference type="SMART" id="SM00421">
    <property type="entry name" value="HTH_LUXR"/>
    <property type="match status" value="1"/>
</dbReference>
<evidence type="ECO:0000313" key="8">
    <source>
        <dbReference type="Proteomes" id="UP000316688"/>
    </source>
</evidence>
<keyword evidence="2" id="KW-0238">DNA-binding</keyword>
<gene>
    <name evidence="7" type="ORF">FPL11_09730</name>
</gene>
<dbReference type="PRINTS" id="PR00038">
    <property type="entry name" value="HTHLUXR"/>
</dbReference>
<dbReference type="GO" id="GO:0006355">
    <property type="term" value="P:regulation of DNA-templated transcription"/>
    <property type="evidence" value="ECO:0007669"/>
    <property type="project" value="InterPro"/>
</dbReference>
<keyword evidence="1" id="KW-0805">Transcription regulation</keyword>
<dbReference type="PROSITE" id="PS50110">
    <property type="entry name" value="RESPONSE_REGULATORY"/>
    <property type="match status" value="1"/>
</dbReference>
<dbReference type="SMART" id="SM00448">
    <property type="entry name" value="REC"/>
    <property type="match status" value="1"/>
</dbReference>
<feature type="domain" description="HTH luxR-type" evidence="5">
    <location>
        <begin position="153"/>
        <end position="218"/>
    </location>
</feature>
<keyword evidence="3" id="KW-0804">Transcription</keyword>
<proteinExistence type="predicted"/>
<dbReference type="SUPFAM" id="SSF52172">
    <property type="entry name" value="CheY-like"/>
    <property type="match status" value="1"/>
</dbReference>
<dbReference type="PANTHER" id="PTHR43214">
    <property type="entry name" value="TWO-COMPONENT RESPONSE REGULATOR"/>
    <property type="match status" value="1"/>
</dbReference>
<dbReference type="RefSeq" id="WP_069134023.1">
    <property type="nucleotide sequence ID" value="NZ_VMKP01000004.1"/>
</dbReference>
<evidence type="ECO:0000256" key="4">
    <source>
        <dbReference type="PROSITE-ProRule" id="PRU00169"/>
    </source>
</evidence>
<dbReference type="InterPro" id="IPR001789">
    <property type="entry name" value="Sig_transdc_resp-reg_receiver"/>
</dbReference>
<dbReference type="InterPro" id="IPR016032">
    <property type="entry name" value="Sig_transdc_resp-reg_C-effctor"/>
</dbReference>
<evidence type="ECO:0000256" key="2">
    <source>
        <dbReference type="ARBA" id="ARBA00023125"/>
    </source>
</evidence>